<organism evidence="1 2">
    <name type="scientific">Plasmodium gonderi</name>
    <dbReference type="NCBI Taxonomy" id="77519"/>
    <lineage>
        <taxon>Eukaryota</taxon>
        <taxon>Sar</taxon>
        <taxon>Alveolata</taxon>
        <taxon>Apicomplexa</taxon>
        <taxon>Aconoidasida</taxon>
        <taxon>Haemosporida</taxon>
        <taxon>Plasmodiidae</taxon>
        <taxon>Plasmodium</taxon>
        <taxon>Plasmodium (Plasmodium)</taxon>
    </lineage>
</organism>
<accession>A0A1Y1JF28</accession>
<evidence type="ECO:0000313" key="2">
    <source>
        <dbReference type="Proteomes" id="UP000195521"/>
    </source>
</evidence>
<keyword evidence="2" id="KW-1185">Reference proteome</keyword>
<gene>
    <name evidence="1" type="ORF">PGO_031460</name>
</gene>
<proteinExistence type="predicted"/>
<reference evidence="2" key="1">
    <citation type="submission" date="2017-04" db="EMBL/GenBank/DDBJ databases">
        <title>Plasmodium gonderi genome.</title>
        <authorList>
            <person name="Arisue N."/>
            <person name="Honma H."/>
            <person name="Kawai S."/>
            <person name="Tougan T."/>
            <person name="Tanabe K."/>
            <person name="Horii T."/>
        </authorList>
    </citation>
    <scope>NUCLEOTIDE SEQUENCE [LARGE SCALE GENOMIC DNA]</scope>
    <source>
        <strain evidence="2">ATCC 30045</strain>
    </source>
</reference>
<protein>
    <submittedName>
        <fullName evidence="1">Uncharacterized protein</fullName>
    </submittedName>
</protein>
<dbReference type="OrthoDB" id="368608at2759"/>
<name>A0A1Y1JF28_PLAGO</name>
<sequence length="108" mass="13006">MVNKNKPTGEFADYNRTRYYNPKVHVSGWSDIQQDEAYIMRYNQMRDFYLSAYPTENIDKKYLHANRKWGRKNLSDKRVIFYEESGDNHWVTENKDAFKEGDKLSQPN</sequence>
<dbReference type="AlphaFoldDB" id="A0A1Y1JF28"/>
<comment type="caution">
    <text evidence="1">The sequence shown here is derived from an EMBL/GenBank/DDBJ whole genome shotgun (WGS) entry which is preliminary data.</text>
</comment>
<dbReference type="Proteomes" id="UP000195521">
    <property type="component" value="Unassembled WGS sequence"/>
</dbReference>
<dbReference type="OMA" id="KRVIFYE"/>
<evidence type="ECO:0000313" key="1">
    <source>
        <dbReference type="EMBL" id="GAW79342.1"/>
    </source>
</evidence>
<dbReference type="RefSeq" id="XP_028541931.1">
    <property type="nucleotide sequence ID" value="XM_028686130.1"/>
</dbReference>
<dbReference type="GeneID" id="39746050"/>
<dbReference type="EMBL" id="BDQF01000003">
    <property type="protein sequence ID" value="GAW79342.1"/>
    <property type="molecule type" value="Genomic_DNA"/>
</dbReference>